<keyword evidence="2" id="KW-1185">Reference proteome</keyword>
<organism evidence="1 2">
    <name type="scientific">Zalaria obscura</name>
    <dbReference type="NCBI Taxonomy" id="2024903"/>
    <lineage>
        <taxon>Eukaryota</taxon>
        <taxon>Fungi</taxon>
        <taxon>Dikarya</taxon>
        <taxon>Ascomycota</taxon>
        <taxon>Pezizomycotina</taxon>
        <taxon>Dothideomycetes</taxon>
        <taxon>Dothideomycetidae</taxon>
        <taxon>Dothideales</taxon>
        <taxon>Zalariaceae</taxon>
        <taxon>Zalaria</taxon>
    </lineage>
</organism>
<comment type="caution">
    <text evidence="1">The sequence shown here is derived from an EMBL/GenBank/DDBJ whole genome shotgun (WGS) entry which is preliminary data.</text>
</comment>
<gene>
    <name evidence="1" type="ORF">M8818_001568</name>
</gene>
<sequence>MGRYRPNGKDLRKADVEHAIRAVERYALNLHGYFRRHDLVPSVRPRDQVAAVGEGEGAAEGVGELCVRSEVLFYCCFLKGGRGLGEEVYDMADFVD</sequence>
<dbReference type="Proteomes" id="UP001320706">
    <property type="component" value="Unassembled WGS sequence"/>
</dbReference>
<evidence type="ECO:0000313" key="2">
    <source>
        <dbReference type="Proteomes" id="UP001320706"/>
    </source>
</evidence>
<evidence type="ECO:0000313" key="1">
    <source>
        <dbReference type="EMBL" id="KAK8217315.1"/>
    </source>
</evidence>
<protein>
    <submittedName>
        <fullName evidence="1">Uncharacterized protein</fullName>
    </submittedName>
</protein>
<name>A0ACC3SKU6_9PEZI</name>
<dbReference type="EMBL" id="JAMKPW020000006">
    <property type="protein sequence ID" value="KAK8217315.1"/>
    <property type="molecule type" value="Genomic_DNA"/>
</dbReference>
<accession>A0ACC3SKU6</accession>
<reference evidence="1" key="1">
    <citation type="submission" date="2024-02" db="EMBL/GenBank/DDBJ databases">
        <title>Metagenome Assembled Genome of Zalaria obscura JY119.</title>
        <authorList>
            <person name="Vighnesh L."/>
            <person name="Jagadeeshwari U."/>
            <person name="Venkata Ramana C."/>
            <person name="Sasikala C."/>
        </authorList>
    </citation>
    <scope>NUCLEOTIDE SEQUENCE</scope>
    <source>
        <strain evidence="1">JY119</strain>
    </source>
</reference>
<proteinExistence type="predicted"/>